<gene>
    <name evidence="1" type="ORF">UFOVP694_121</name>
</gene>
<dbReference type="SUPFAM" id="SSF54060">
    <property type="entry name" value="His-Me finger endonucleases"/>
    <property type="match status" value="1"/>
</dbReference>
<dbReference type="InterPro" id="IPR004211">
    <property type="entry name" value="Endonuclease_7"/>
</dbReference>
<proteinExistence type="predicted"/>
<organism evidence="1">
    <name type="scientific">uncultured Caudovirales phage</name>
    <dbReference type="NCBI Taxonomy" id="2100421"/>
    <lineage>
        <taxon>Viruses</taxon>
        <taxon>Duplodnaviria</taxon>
        <taxon>Heunggongvirae</taxon>
        <taxon>Uroviricota</taxon>
        <taxon>Caudoviricetes</taxon>
        <taxon>Peduoviridae</taxon>
        <taxon>Maltschvirus</taxon>
        <taxon>Maltschvirus maltsch</taxon>
    </lineage>
</organism>
<dbReference type="InterPro" id="IPR044925">
    <property type="entry name" value="His-Me_finger_sf"/>
</dbReference>
<keyword evidence="1" id="KW-0378">Hydrolase</keyword>
<keyword evidence="1" id="KW-0255">Endonuclease</keyword>
<accession>A0A6J5NGK8</accession>
<protein>
    <submittedName>
        <fullName evidence="1">Recombination endonuclease VII</fullName>
    </submittedName>
</protein>
<dbReference type="Pfam" id="PF02945">
    <property type="entry name" value="Endonuclease_7"/>
    <property type="match status" value="1"/>
</dbReference>
<dbReference type="GO" id="GO:0004519">
    <property type="term" value="F:endonuclease activity"/>
    <property type="evidence" value="ECO:0007669"/>
    <property type="project" value="UniProtKB-KW"/>
</dbReference>
<sequence>MKTCSKCKLDLENSEFSPSSGGKYLRPECKQCAKKLAKRRDELKKEFGYPVSDYLCPICLKNENELKGTGGNASIWVVDHDHDTDKFRGHICHNCNRGLGVFQDNIERLERAIKYLSL</sequence>
<name>A0A6J5NGK8_9CAUD</name>
<dbReference type="InterPro" id="IPR038563">
    <property type="entry name" value="Endonuclease_7_sf"/>
</dbReference>
<evidence type="ECO:0000313" key="1">
    <source>
        <dbReference type="EMBL" id="CAB4158053.1"/>
    </source>
</evidence>
<reference evidence="1" key="1">
    <citation type="submission" date="2020-04" db="EMBL/GenBank/DDBJ databases">
        <authorList>
            <person name="Chiriac C."/>
            <person name="Salcher M."/>
            <person name="Ghai R."/>
            <person name="Kavagutti S V."/>
        </authorList>
    </citation>
    <scope>NUCLEOTIDE SEQUENCE</scope>
</reference>
<keyword evidence="1" id="KW-0540">Nuclease</keyword>
<dbReference type="Gene3D" id="3.40.1800.10">
    <property type="entry name" value="His-Me finger endonucleases"/>
    <property type="match status" value="1"/>
</dbReference>
<dbReference type="EMBL" id="LR796651">
    <property type="protein sequence ID" value="CAB4158053.1"/>
    <property type="molecule type" value="Genomic_DNA"/>
</dbReference>